<evidence type="ECO:0000256" key="4">
    <source>
        <dbReference type="ARBA" id="ARBA00022475"/>
    </source>
</evidence>
<keyword evidence="7" id="KW-0283">Flagellar rotation</keyword>
<gene>
    <name evidence="15" type="ORF">HYZ11_09645</name>
</gene>
<evidence type="ECO:0000256" key="9">
    <source>
        <dbReference type="ARBA" id="ARBA00022989"/>
    </source>
</evidence>
<feature type="transmembrane region" description="Helical" evidence="12">
    <location>
        <begin position="181"/>
        <end position="202"/>
    </location>
</feature>
<feature type="domain" description="Motility protein A N-terminal" evidence="14">
    <location>
        <begin position="4"/>
        <end position="83"/>
    </location>
</feature>
<evidence type="ECO:0000256" key="12">
    <source>
        <dbReference type="SAM" id="Phobius"/>
    </source>
</evidence>
<dbReference type="Proteomes" id="UP000782312">
    <property type="component" value="Unassembled WGS sequence"/>
</dbReference>
<evidence type="ECO:0000256" key="11">
    <source>
        <dbReference type="ARBA" id="ARBA00023136"/>
    </source>
</evidence>
<dbReference type="AlphaFoldDB" id="A0A932MMN9"/>
<evidence type="ECO:0000256" key="8">
    <source>
        <dbReference type="ARBA" id="ARBA00022781"/>
    </source>
</evidence>
<keyword evidence="11 12" id="KW-0472">Membrane</keyword>
<dbReference type="PROSITE" id="PS01307">
    <property type="entry name" value="MOTA"/>
    <property type="match status" value="1"/>
</dbReference>
<evidence type="ECO:0000256" key="2">
    <source>
        <dbReference type="ARBA" id="ARBA00008038"/>
    </source>
</evidence>
<keyword evidence="9 12" id="KW-1133">Transmembrane helix</keyword>
<keyword evidence="5" id="KW-0145">Chemotaxis</keyword>
<dbReference type="Pfam" id="PF01618">
    <property type="entry name" value="MotA_ExbB"/>
    <property type="match status" value="1"/>
</dbReference>
<evidence type="ECO:0000313" key="15">
    <source>
        <dbReference type="EMBL" id="MBI3127855.1"/>
    </source>
</evidence>
<evidence type="ECO:0000259" key="14">
    <source>
        <dbReference type="Pfam" id="PF20560"/>
    </source>
</evidence>
<feature type="transmembrane region" description="Helical" evidence="12">
    <location>
        <begin position="34"/>
        <end position="57"/>
    </location>
</feature>
<dbReference type="GO" id="GO:1902600">
    <property type="term" value="P:proton transmembrane transport"/>
    <property type="evidence" value="ECO:0007669"/>
    <property type="project" value="UniProtKB-KW"/>
</dbReference>
<evidence type="ECO:0000256" key="3">
    <source>
        <dbReference type="ARBA" id="ARBA00022448"/>
    </source>
</evidence>
<evidence type="ECO:0000313" key="16">
    <source>
        <dbReference type="Proteomes" id="UP000782312"/>
    </source>
</evidence>
<protein>
    <submittedName>
        <fullName evidence="15">Motility protein A</fullName>
    </submittedName>
</protein>
<keyword evidence="8" id="KW-0375">Hydrogen ion transport</keyword>
<evidence type="ECO:0000256" key="6">
    <source>
        <dbReference type="ARBA" id="ARBA00022692"/>
    </source>
</evidence>
<keyword evidence="3" id="KW-0813">Transport</keyword>
<dbReference type="InterPro" id="IPR000540">
    <property type="entry name" value="Flag_MotA_CS"/>
</dbReference>
<keyword evidence="4" id="KW-1003">Cell membrane</keyword>
<dbReference type="InterPro" id="IPR002898">
    <property type="entry name" value="MotA_ExbB_proton_chnl"/>
</dbReference>
<proteinExistence type="inferred from homology"/>
<evidence type="ECO:0000259" key="13">
    <source>
        <dbReference type="Pfam" id="PF01618"/>
    </source>
</evidence>
<organism evidence="15 16">
    <name type="scientific">Tectimicrobiota bacterium</name>
    <dbReference type="NCBI Taxonomy" id="2528274"/>
    <lineage>
        <taxon>Bacteria</taxon>
        <taxon>Pseudomonadati</taxon>
        <taxon>Nitrospinota/Tectimicrobiota group</taxon>
        <taxon>Candidatus Tectimicrobiota</taxon>
    </lineage>
</organism>
<evidence type="ECO:0000256" key="7">
    <source>
        <dbReference type="ARBA" id="ARBA00022779"/>
    </source>
</evidence>
<dbReference type="PANTHER" id="PTHR30433">
    <property type="entry name" value="CHEMOTAXIS PROTEIN MOTA"/>
    <property type="match status" value="1"/>
</dbReference>
<comment type="similarity">
    <text evidence="2">Belongs to the MotA family.</text>
</comment>
<dbReference type="GO" id="GO:0006935">
    <property type="term" value="P:chemotaxis"/>
    <property type="evidence" value="ECO:0007669"/>
    <property type="project" value="UniProtKB-KW"/>
</dbReference>
<reference evidence="15" key="1">
    <citation type="submission" date="2020-07" db="EMBL/GenBank/DDBJ databases">
        <title>Huge and variable diversity of episymbiotic CPR bacteria and DPANN archaea in groundwater ecosystems.</title>
        <authorList>
            <person name="He C.Y."/>
            <person name="Keren R."/>
            <person name="Whittaker M."/>
            <person name="Farag I.F."/>
            <person name="Doudna J."/>
            <person name="Cate J.H.D."/>
            <person name="Banfield J.F."/>
        </authorList>
    </citation>
    <scope>NUCLEOTIDE SEQUENCE</scope>
    <source>
        <strain evidence="15">NC_groundwater_763_Ag_S-0.2um_68_21</strain>
    </source>
</reference>
<feature type="transmembrane region" description="Helical" evidence="12">
    <location>
        <begin position="149"/>
        <end position="169"/>
    </location>
</feature>
<feature type="domain" description="MotA/TolQ/ExbB proton channel" evidence="13">
    <location>
        <begin position="98"/>
        <end position="216"/>
    </location>
</feature>
<keyword evidence="10" id="KW-0406">Ion transport</keyword>
<keyword evidence="6 12" id="KW-0812">Transmembrane</keyword>
<evidence type="ECO:0000256" key="5">
    <source>
        <dbReference type="ARBA" id="ARBA00022500"/>
    </source>
</evidence>
<dbReference type="EMBL" id="JACPUR010000019">
    <property type="protein sequence ID" value="MBI3127855.1"/>
    <property type="molecule type" value="Genomic_DNA"/>
</dbReference>
<comment type="subcellular location">
    <subcellularLocation>
        <location evidence="1">Cell membrane</location>
        <topology evidence="1">Multi-pass membrane protein</topology>
    </subcellularLocation>
</comment>
<dbReference type="GO" id="GO:0005886">
    <property type="term" value="C:plasma membrane"/>
    <property type="evidence" value="ECO:0007669"/>
    <property type="project" value="UniProtKB-SubCell"/>
</dbReference>
<dbReference type="InterPro" id="IPR046786">
    <property type="entry name" value="MotA_N"/>
</dbReference>
<evidence type="ECO:0000256" key="1">
    <source>
        <dbReference type="ARBA" id="ARBA00004651"/>
    </source>
</evidence>
<comment type="caution">
    <text evidence="15">The sequence shown here is derived from an EMBL/GenBank/DDBJ whole genome shotgun (WGS) entry which is preliminary data.</text>
</comment>
<dbReference type="InterPro" id="IPR047055">
    <property type="entry name" value="MotA-like"/>
</dbReference>
<dbReference type="PANTHER" id="PTHR30433:SF2">
    <property type="entry name" value="MOTILITY PROTEIN A"/>
    <property type="match status" value="1"/>
</dbReference>
<sequence>MGTMIGIIVGGGLMFYSLITSGGIGIFWDPPSVMIVFGGTGAAILMSHPLQRVVGVFRVMRNVFRREISDASAYISAIVRLAHKARKESILSLQQDAASVNNRFMRMGLQLIIDGQPPELVRAVLETELESLLSRHEEGARIFKAMGKYAPAFGMIGTLIGLIAMLKSMSGGLEALGPGMAVALITTFYGALSANLFFIPVADKLASRSEKEVLQIRVVIEGVLMIQEGMNPRLIEQRLNAHLEPEQRIQHFERMMRRERKEAQEAGG</sequence>
<dbReference type="Pfam" id="PF20560">
    <property type="entry name" value="MotA_N"/>
    <property type="match status" value="1"/>
</dbReference>
<accession>A0A932MMN9</accession>
<dbReference type="GO" id="GO:0071978">
    <property type="term" value="P:bacterial-type flagellum-dependent swarming motility"/>
    <property type="evidence" value="ECO:0007669"/>
    <property type="project" value="InterPro"/>
</dbReference>
<name>A0A932MMN9_UNCTE</name>
<evidence type="ECO:0000256" key="10">
    <source>
        <dbReference type="ARBA" id="ARBA00023065"/>
    </source>
</evidence>
<feature type="transmembrane region" description="Helical" evidence="12">
    <location>
        <begin position="7"/>
        <end position="28"/>
    </location>
</feature>